<keyword evidence="6" id="KW-1185">Reference proteome</keyword>
<evidence type="ECO:0000256" key="2">
    <source>
        <dbReference type="ARBA" id="ARBA00022801"/>
    </source>
</evidence>
<dbReference type="SUPFAM" id="SSF53178">
    <property type="entry name" value="Peptidyl-tRNA hydrolase-like"/>
    <property type="match status" value="1"/>
</dbReference>
<dbReference type="InParanoid" id="A0A165CPV7"/>
<name>A0A165CPV7_9BASI</name>
<reference evidence="5 6" key="1">
    <citation type="journal article" date="2016" name="Mol. Biol. Evol.">
        <title>Comparative Genomics of Early-Diverging Mushroom-Forming Fungi Provides Insights into the Origins of Lignocellulose Decay Capabilities.</title>
        <authorList>
            <person name="Nagy L.G."/>
            <person name="Riley R."/>
            <person name="Tritt A."/>
            <person name="Adam C."/>
            <person name="Daum C."/>
            <person name="Floudas D."/>
            <person name="Sun H."/>
            <person name="Yadav J.S."/>
            <person name="Pangilinan J."/>
            <person name="Larsson K.H."/>
            <person name="Matsuura K."/>
            <person name="Barry K."/>
            <person name="Labutti K."/>
            <person name="Kuo R."/>
            <person name="Ohm R.A."/>
            <person name="Bhattacharya S.S."/>
            <person name="Shirouzu T."/>
            <person name="Yoshinaga Y."/>
            <person name="Martin F.M."/>
            <person name="Grigoriev I.V."/>
            <person name="Hibbett D.S."/>
        </authorList>
    </citation>
    <scope>NUCLEOTIDE SEQUENCE [LARGE SCALE GENOMIC DNA]</scope>
    <source>
        <strain evidence="5 6">HHB12733</strain>
    </source>
</reference>
<evidence type="ECO:0000313" key="5">
    <source>
        <dbReference type="EMBL" id="KZT51168.1"/>
    </source>
</evidence>
<dbReference type="AlphaFoldDB" id="A0A165CPV7"/>
<dbReference type="EMBL" id="KV424122">
    <property type="protein sequence ID" value="KZT51168.1"/>
    <property type="molecule type" value="Genomic_DNA"/>
</dbReference>
<protein>
    <submittedName>
        <fullName evidence="5">Peptidyl-tRNA hydrolase</fullName>
    </submittedName>
</protein>
<feature type="region of interest" description="Disordered" evidence="4">
    <location>
        <begin position="202"/>
        <end position="224"/>
    </location>
</feature>
<dbReference type="OrthoDB" id="1711136at2759"/>
<dbReference type="PANTHER" id="PTHR17224">
    <property type="entry name" value="PEPTIDYL-TRNA HYDROLASE"/>
    <property type="match status" value="1"/>
</dbReference>
<dbReference type="InterPro" id="IPR001328">
    <property type="entry name" value="Pept_tRNA_hydro"/>
</dbReference>
<dbReference type="PANTHER" id="PTHR17224:SF1">
    <property type="entry name" value="PEPTIDYL-TRNA HYDROLASE"/>
    <property type="match status" value="1"/>
</dbReference>
<keyword evidence="3" id="KW-0694">RNA-binding</keyword>
<sequence length="224" mass="24017">MSAAKALPSAYLIAGIGNRTMPYTRHSAGLLMVNALAQSFGLNLKPVRGLNCICAETTTRILAGTKHEQSMRFIFANSEAFMNLSGRPVLLASQHYLGQARDPRSLIVVHDSIDLPPLTIKPKQGGSTNGHNGIESVKSALGTPDFWRIRLGVGEYDRSSGKKEMVNFVLGDLTGQERRFFGQPGPGVDEVWKAIEGIVEQNIKGGGSSSGKHKSKAKGGRGDT</sequence>
<evidence type="ECO:0000256" key="4">
    <source>
        <dbReference type="SAM" id="MobiDB-lite"/>
    </source>
</evidence>
<organism evidence="5 6">
    <name type="scientific">Calocera cornea HHB12733</name>
    <dbReference type="NCBI Taxonomy" id="1353952"/>
    <lineage>
        <taxon>Eukaryota</taxon>
        <taxon>Fungi</taxon>
        <taxon>Dikarya</taxon>
        <taxon>Basidiomycota</taxon>
        <taxon>Agaricomycotina</taxon>
        <taxon>Dacrymycetes</taxon>
        <taxon>Dacrymycetales</taxon>
        <taxon>Dacrymycetaceae</taxon>
        <taxon>Calocera</taxon>
    </lineage>
</organism>
<proteinExistence type="predicted"/>
<evidence type="ECO:0000256" key="1">
    <source>
        <dbReference type="ARBA" id="ARBA00022555"/>
    </source>
</evidence>
<dbReference type="InterPro" id="IPR036416">
    <property type="entry name" value="Pept_tRNA_hydro_sf"/>
</dbReference>
<evidence type="ECO:0000256" key="3">
    <source>
        <dbReference type="ARBA" id="ARBA00022884"/>
    </source>
</evidence>
<keyword evidence="1" id="KW-0820">tRNA-binding</keyword>
<dbReference type="FunCoup" id="A0A165CPV7">
    <property type="interactions" value="124"/>
</dbReference>
<evidence type="ECO:0000313" key="6">
    <source>
        <dbReference type="Proteomes" id="UP000076842"/>
    </source>
</evidence>
<keyword evidence="2 5" id="KW-0378">Hydrolase</keyword>
<dbReference type="Proteomes" id="UP000076842">
    <property type="component" value="Unassembled WGS sequence"/>
</dbReference>
<dbReference type="Pfam" id="PF01195">
    <property type="entry name" value="Pept_tRNA_hydro"/>
    <property type="match status" value="1"/>
</dbReference>
<dbReference type="STRING" id="1353952.A0A165CPV7"/>
<dbReference type="NCBIfam" id="TIGR00447">
    <property type="entry name" value="pth"/>
    <property type="match status" value="1"/>
</dbReference>
<dbReference type="Gene3D" id="3.40.50.1470">
    <property type="entry name" value="Peptidyl-tRNA hydrolase"/>
    <property type="match status" value="1"/>
</dbReference>
<dbReference type="GO" id="GO:0000049">
    <property type="term" value="F:tRNA binding"/>
    <property type="evidence" value="ECO:0007669"/>
    <property type="project" value="UniProtKB-KW"/>
</dbReference>
<feature type="compositionally biased region" description="Basic residues" evidence="4">
    <location>
        <begin position="211"/>
        <end position="224"/>
    </location>
</feature>
<accession>A0A165CPV7</accession>
<gene>
    <name evidence="5" type="ORF">CALCODRAFT_503860</name>
</gene>
<dbReference type="GO" id="GO:0004045">
    <property type="term" value="F:peptidyl-tRNA hydrolase activity"/>
    <property type="evidence" value="ECO:0007669"/>
    <property type="project" value="InterPro"/>
</dbReference>